<organism evidence="1 2">
    <name type="scientific">Novosphingobium fluoreni</name>
    <dbReference type="NCBI Taxonomy" id="1391222"/>
    <lineage>
        <taxon>Bacteria</taxon>
        <taxon>Pseudomonadati</taxon>
        <taxon>Pseudomonadota</taxon>
        <taxon>Alphaproteobacteria</taxon>
        <taxon>Sphingomonadales</taxon>
        <taxon>Sphingomonadaceae</taxon>
        <taxon>Novosphingobium</taxon>
    </lineage>
</organism>
<dbReference type="EMBL" id="JACIDY010000003">
    <property type="protein sequence ID" value="MBB3940203.1"/>
    <property type="molecule type" value="Genomic_DNA"/>
</dbReference>
<proteinExistence type="predicted"/>
<comment type="caution">
    <text evidence="1">The sequence shown here is derived from an EMBL/GenBank/DDBJ whole genome shotgun (WGS) entry which is preliminary data.</text>
</comment>
<protein>
    <recommendedName>
        <fullName evidence="3">Catalase</fullName>
    </recommendedName>
</protein>
<evidence type="ECO:0000313" key="2">
    <source>
        <dbReference type="Proteomes" id="UP000561459"/>
    </source>
</evidence>
<dbReference type="SUPFAM" id="SSF56634">
    <property type="entry name" value="Heme-dependent catalase-like"/>
    <property type="match status" value="1"/>
</dbReference>
<name>A0A7W6FYD7_9SPHN</name>
<dbReference type="PANTHER" id="PTHR36195:SF4">
    <property type="entry name" value="DOMAIN PROTEIN, PUTATIVE (AFU_ORTHOLOGUE AFUA_5G01990)-RELATED"/>
    <property type="match status" value="1"/>
</dbReference>
<keyword evidence="2" id="KW-1185">Reference proteome</keyword>
<dbReference type="InterPro" id="IPR020835">
    <property type="entry name" value="Catalase_sf"/>
</dbReference>
<dbReference type="PANTHER" id="PTHR36195">
    <property type="entry name" value="DOMAIN PROTEIN, PUTATIVE (AFU_ORTHOLOGUE AFUA_5G01990)-RELATED-RELATED"/>
    <property type="match status" value="1"/>
</dbReference>
<accession>A0A7W6FYD7</accession>
<evidence type="ECO:0008006" key="3">
    <source>
        <dbReference type="Google" id="ProtNLM"/>
    </source>
</evidence>
<reference evidence="1 2" key="1">
    <citation type="submission" date="2020-08" db="EMBL/GenBank/DDBJ databases">
        <title>Genomic Encyclopedia of Type Strains, Phase IV (KMG-IV): sequencing the most valuable type-strain genomes for metagenomic binning, comparative biology and taxonomic classification.</title>
        <authorList>
            <person name="Goeker M."/>
        </authorList>
    </citation>
    <scope>NUCLEOTIDE SEQUENCE [LARGE SCALE GENOMIC DNA]</scope>
    <source>
        <strain evidence="1 2">DSM 27568</strain>
    </source>
</reference>
<dbReference type="Gene3D" id="2.40.180.10">
    <property type="entry name" value="Catalase core domain"/>
    <property type="match status" value="1"/>
</dbReference>
<dbReference type="AlphaFoldDB" id="A0A7W6FYD7"/>
<dbReference type="GO" id="GO:0020037">
    <property type="term" value="F:heme binding"/>
    <property type="evidence" value="ECO:0007669"/>
    <property type="project" value="InterPro"/>
</dbReference>
<dbReference type="Proteomes" id="UP000561459">
    <property type="component" value="Unassembled WGS sequence"/>
</dbReference>
<sequence length="360" mass="39404">MPQAPVMYQPGVEQVQAGERETIGEICTAFDTILETTTQDYGHAVRSVHAKSHGVLDGELTIDSGLPPELAQGLFAQAGTHKVLIRMSTNAGDILPDAVSLPRGLAMKVLAVVGERLPGSDGTAQDFVMVNGTVFQAKTAEQFLGNLKLLAKTTDKLESTKKVVSAVLRGVRGALETVGIESAAINSIGGAPNVEPLGETYYSVTPFRFGEYIAKFSLAPLAPSMTALTGRIIDIDGRDNAIRDEVRREMRSTGAEWEFRVQLCRDLERQPIEDPTVEWDEEEAPFQRVGIVRAAIQDSWDPTLVRRINEEIRFSVWTGLAAHQPLGNINRARNEPYRHSADFRARVNGCPYHEPTQAQG</sequence>
<evidence type="ECO:0000313" key="1">
    <source>
        <dbReference type="EMBL" id="MBB3940203.1"/>
    </source>
</evidence>
<dbReference type="CDD" id="cd08152">
    <property type="entry name" value="y4iL_like"/>
    <property type="match status" value="1"/>
</dbReference>
<dbReference type="RefSeq" id="WP_183616829.1">
    <property type="nucleotide sequence ID" value="NZ_JACIDY010000003.1"/>
</dbReference>
<gene>
    <name evidence="1" type="ORF">GGR39_001853</name>
</gene>